<dbReference type="PANTHER" id="PTHR41252:SF1">
    <property type="entry name" value="BLR2505 PROTEIN"/>
    <property type="match status" value="1"/>
</dbReference>
<protein>
    <recommendedName>
        <fullName evidence="1">SnoaL-like domain-containing protein</fullName>
    </recommendedName>
</protein>
<dbReference type="PANTHER" id="PTHR41252">
    <property type="entry name" value="BLR2505 PROTEIN"/>
    <property type="match status" value="1"/>
</dbReference>
<organism evidence="2 3">
    <name type="scientific">Actinophytocola xinjiangensis</name>
    <dbReference type="NCBI Taxonomy" id="485602"/>
    <lineage>
        <taxon>Bacteria</taxon>
        <taxon>Bacillati</taxon>
        <taxon>Actinomycetota</taxon>
        <taxon>Actinomycetes</taxon>
        <taxon>Pseudonocardiales</taxon>
        <taxon>Pseudonocardiaceae</taxon>
    </lineage>
</organism>
<dbReference type="EMBL" id="MSIF01000026">
    <property type="protein sequence ID" value="OLF05772.1"/>
    <property type="molecule type" value="Genomic_DNA"/>
</dbReference>
<dbReference type="SUPFAM" id="SSF54427">
    <property type="entry name" value="NTF2-like"/>
    <property type="match status" value="1"/>
</dbReference>
<dbReference type="AlphaFoldDB" id="A0A7Z0WF50"/>
<dbReference type="OrthoDB" id="6657864at2"/>
<feature type="domain" description="SnoaL-like" evidence="1">
    <location>
        <begin position="10"/>
        <end position="117"/>
    </location>
</feature>
<dbReference type="InterPro" id="IPR032710">
    <property type="entry name" value="NTF2-like_dom_sf"/>
</dbReference>
<comment type="caution">
    <text evidence="2">The sequence shown here is derived from an EMBL/GenBank/DDBJ whole genome shotgun (WGS) entry which is preliminary data.</text>
</comment>
<evidence type="ECO:0000313" key="2">
    <source>
        <dbReference type="EMBL" id="OLF05772.1"/>
    </source>
</evidence>
<name>A0A7Z0WF50_9PSEU</name>
<dbReference type="RefSeq" id="WP_075137403.1">
    <property type="nucleotide sequence ID" value="NZ_MSIF01000026.1"/>
</dbReference>
<reference evidence="2 3" key="1">
    <citation type="submission" date="2016-12" db="EMBL/GenBank/DDBJ databases">
        <title>The draft genome sequence of Actinophytocola xinjiangensis.</title>
        <authorList>
            <person name="Wang W."/>
            <person name="Yuan L."/>
        </authorList>
    </citation>
    <scope>NUCLEOTIDE SEQUENCE [LARGE SCALE GENOMIC DNA]</scope>
    <source>
        <strain evidence="2 3">CGMCC 4.4663</strain>
    </source>
</reference>
<accession>A0A7Z0WF50</accession>
<dbReference type="Proteomes" id="UP000185696">
    <property type="component" value="Unassembled WGS sequence"/>
</dbReference>
<keyword evidence="3" id="KW-1185">Reference proteome</keyword>
<evidence type="ECO:0000313" key="3">
    <source>
        <dbReference type="Proteomes" id="UP000185696"/>
    </source>
</evidence>
<dbReference type="InterPro" id="IPR037401">
    <property type="entry name" value="SnoaL-like"/>
</dbReference>
<sequence>MSTEENREFVRGIFAQMAAGNGRALTDAMADDITWVARGDGAWSGTWRSKAEVVHGVLLPLLSQFADQYRSKLDRVLADGDHVVVESTGSATTHRGEFYEQTYCYIFRVADRRITEVVEYCDTALTERVLDPPPATV</sequence>
<evidence type="ECO:0000259" key="1">
    <source>
        <dbReference type="Pfam" id="PF12680"/>
    </source>
</evidence>
<dbReference type="Gene3D" id="3.10.450.50">
    <property type="match status" value="1"/>
</dbReference>
<gene>
    <name evidence="2" type="ORF">BLA60_35290</name>
</gene>
<proteinExistence type="predicted"/>
<dbReference type="Pfam" id="PF12680">
    <property type="entry name" value="SnoaL_2"/>
    <property type="match status" value="1"/>
</dbReference>